<feature type="transmembrane region" description="Helical" evidence="7">
    <location>
        <begin position="68"/>
        <end position="92"/>
    </location>
</feature>
<evidence type="ECO:0000256" key="3">
    <source>
        <dbReference type="ARBA" id="ARBA00022475"/>
    </source>
</evidence>
<feature type="transmembrane region" description="Helical" evidence="7">
    <location>
        <begin position="104"/>
        <end position="125"/>
    </location>
</feature>
<name>A0A1H1XN36_9ACTN</name>
<gene>
    <name evidence="9" type="ORF">SAMN04489812_4139</name>
</gene>
<dbReference type="PROSITE" id="PS50928">
    <property type="entry name" value="ABC_TM1"/>
    <property type="match status" value="1"/>
</dbReference>
<accession>A0A1H1XN36</accession>
<feature type="domain" description="ABC transmembrane type-1" evidence="8">
    <location>
        <begin position="69"/>
        <end position="259"/>
    </location>
</feature>
<dbReference type="SUPFAM" id="SSF161098">
    <property type="entry name" value="MetI-like"/>
    <property type="match status" value="1"/>
</dbReference>
<evidence type="ECO:0000256" key="6">
    <source>
        <dbReference type="ARBA" id="ARBA00023136"/>
    </source>
</evidence>
<evidence type="ECO:0000256" key="4">
    <source>
        <dbReference type="ARBA" id="ARBA00022692"/>
    </source>
</evidence>
<evidence type="ECO:0000256" key="2">
    <source>
        <dbReference type="ARBA" id="ARBA00022448"/>
    </source>
</evidence>
<dbReference type="OrthoDB" id="61122at2"/>
<evidence type="ECO:0000313" key="9">
    <source>
        <dbReference type="EMBL" id="SDT10126.1"/>
    </source>
</evidence>
<feature type="transmembrane region" description="Helical" evidence="7">
    <location>
        <begin position="12"/>
        <end position="33"/>
    </location>
</feature>
<comment type="similarity">
    <text evidence="7">Belongs to the binding-protein-dependent transport system permease family.</text>
</comment>
<dbReference type="CDD" id="cd06261">
    <property type="entry name" value="TM_PBP2"/>
    <property type="match status" value="1"/>
</dbReference>
<feature type="transmembrane region" description="Helical" evidence="7">
    <location>
        <begin position="238"/>
        <end position="259"/>
    </location>
</feature>
<dbReference type="STRING" id="630515.SAMN04489812_4139"/>
<keyword evidence="3" id="KW-1003">Cell membrane</keyword>
<proteinExistence type="inferred from homology"/>
<dbReference type="PANTHER" id="PTHR43744">
    <property type="entry name" value="ABC TRANSPORTER PERMEASE PROTEIN MG189-RELATED-RELATED"/>
    <property type="match status" value="1"/>
</dbReference>
<dbReference type="InterPro" id="IPR000515">
    <property type="entry name" value="MetI-like"/>
</dbReference>
<reference evidence="9 10" key="1">
    <citation type="submission" date="2016-10" db="EMBL/GenBank/DDBJ databases">
        <authorList>
            <person name="de Groot N.N."/>
        </authorList>
    </citation>
    <scope>NUCLEOTIDE SEQUENCE [LARGE SCALE GENOMIC DNA]</scope>
    <source>
        <strain evidence="9 10">DSM 21800</strain>
    </source>
</reference>
<dbReference type="Proteomes" id="UP000199103">
    <property type="component" value="Chromosome I"/>
</dbReference>
<evidence type="ECO:0000256" key="7">
    <source>
        <dbReference type="RuleBase" id="RU363032"/>
    </source>
</evidence>
<dbReference type="Gene3D" id="1.10.3720.10">
    <property type="entry name" value="MetI-like"/>
    <property type="match status" value="1"/>
</dbReference>
<evidence type="ECO:0000256" key="1">
    <source>
        <dbReference type="ARBA" id="ARBA00004651"/>
    </source>
</evidence>
<organism evidence="9 10">
    <name type="scientific">Microlunatus soli</name>
    <dbReference type="NCBI Taxonomy" id="630515"/>
    <lineage>
        <taxon>Bacteria</taxon>
        <taxon>Bacillati</taxon>
        <taxon>Actinomycetota</taxon>
        <taxon>Actinomycetes</taxon>
        <taxon>Propionibacteriales</taxon>
        <taxon>Propionibacteriaceae</taxon>
        <taxon>Microlunatus</taxon>
    </lineage>
</organism>
<keyword evidence="4 7" id="KW-0812">Transmembrane</keyword>
<dbReference type="GO" id="GO:0055085">
    <property type="term" value="P:transmembrane transport"/>
    <property type="evidence" value="ECO:0007669"/>
    <property type="project" value="InterPro"/>
</dbReference>
<keyword evidence="9" id="KW-0762">Sugar transport</keyword>
<evidence type="ECO:0000313" key="10">
    <source>
        <dbReference type="Proteomes" id="UP000199103"/>
    </source>
</evidence>
<dbReference type="EMBL" id="LT629772">
    <property type="protein sequence ID" value="SDT10126.1"/>
    <property type="molecule type" value="Genomic_DNA"/>
</dbReference>
<keyword evidence="5 7" id="KW-1133">Transmembrane helix</keyword>
<keyword evidence="2 7" id="KW-0813">Transport</keyword>
<dbReference type="InterPro" id="IPR035906">
    <property type="entry name" value="MetI-like_sf"/>
</dbReference>
<evidence type="ECO:0000259" key="8">
    <source>
        <dbReference type="PROSITE" id="PS50928"/>
    </source>
</evidence>
<feature type="transmembrane region" description="Helical" evidence="7">
    <location>
        <begin position="180"/>
        <end position="203"/>
    </location>
</feature>
<dbReference type="PANTHER" id="PTHR43744:SF8">
    <property type="entry name" value="SN-GLYCEROL-3-PHOSPHATE TRANSPORT SYSTEM PERMEASE PROTEIN UGPE"/>
    <property type="match status" value="1"/>
</dbReference>
<protein>
    <submittedName>
        <fullName evidence="9">Multiple sugar transport system permease protein</fullName>
    </submittedName>
</protein>
<keyword evidence="10" id="KW-1185">Reference proteome</keyword>
<evidence type="ECO:0000256" key="5">
    <source>
        <dbReference type="ARBA" id="ARBA00022989"/>
    </source>
</evidence>
<dbReference type="Pfam" id="PF00528">
    <property type="entry name" value="BPD_transp_1"/>
    <property type="match status" value="1"/>
</dbReference>
<keyword evidence="6 7" id="KW-0472">Membrane</keyword>
<dbReference type="GO" id="GO:0005886">
    <property type="term" value="C:plasma membrane"/>
    <property type="evidence" value="ECO:0007669"/>
    <property type="project" value="UniProtKB-SubCell"/>
</dbReference>
<sequence length="274" mass="30773">MPRLLAAMAKHAVLIGLSVIFLIPLFWMITGAFKTPEVLNAVPTIWFPDTMTFDNFVQAFTVFPIFRFMINTFIVCLLSVCGTVFSSAMVGYGLARIPWRGRNVLFGMILSTMMIPAFVTMFPTFEIYRALHLTNTWVPLILPSWLGVPVYIFLMRQFLMTIPQELSESARIDGAGEWSIFVRIILPLVKPALVAIGLFQFLISWNDLLGPLIYLSDPKLYTLSLGLSYFKGQFATDFGPLMAAATITVIPIIILFFFAQRMFIQGITLTGVKG</sequence>
<dbReference type="AlphaFoldDB" id="A0A1H1XN36"/>
<feature type="transmembrane region" description="Helical" evidence="7">
    <location>
        <begin position="137"/>
        <end position="159"/>
    </location>
</feature>
<comment type="subcellular location">
    <subcellularLocation>
        <location evidence="1 7">Cell membrane</location>
        <topology evidence="1 7">Multi-pass membrane protein</topology>
    </subcellularLocation>
</comment>